<dbReference type="Gene3D" id="1.10.287.950">
    <property type="entry name" value="Methyl-accepting chemotaxis protein"/>
    <property type="match status" value="1"/>
</dbReference>
<protein>
    <submittedName>
        <fullName evidence="10">Methyl-accepting chemotaxis sensory transducer with Pas/Pac sensor</fullName>
    </submittedName>
</protein>
<dbReference type="InterPro" id="IPR000727">
    <property type="entry name" value="T_SNARE_dom"/>
</dbReference>
<dbReference type="Pfam" id="PF13426">
    <property type="entry name" value="PAS_9"/>
    <property type="match status" value="1"/>
</dbReference>
<dbReference type="PANTHER" id="PTHR32089">
    <property type="entry name" value="METHYL-ACCEPTING CHEMOTAXIS PROTEIN MCPB"/>
    <property type="match status" value="1"/>
</dbReference>
<keyword evidence="2" id="KW-0472">Membrane</keyword>
<evidence type="ECO:0000256" key="5">
    <source>
        <dbReference type="PROSITE-ProRule" id="PRU00284"/>
    </source>
</evidence>
<comment type="similarity">
    <text evidence="4">Belongs to the methyl-accepting chemotaxis (MCP) protein family.</text>
</comment>
<sequence>MFFQKNSQAEQKIAALGRSHAIADMTVDGVIIDANQQFISLFGYQPTEIRGQNHTILIAERERSSEESRSLWQKLRSGQSVTAEFGRVAKSGLYLWVQASYVPIVNAQGTVTSVMMVASDVTARKMQGFDYEGQIQAIGTSQAVIHFETDGTVLQANELFRAVLGYARDEIVGKHHSMFVPAEERNTPEYREFWRKLASGEAQIGEFRRVSKSGDDVWIQASYTPIRDSQGTVFKVVKYAQDIRPQIARRRERQRLQEAIEQELTDISSEVDLATGRAEGAANAARDTTGRVQEVASGVEELSGSIREISQQVNTALSISQTAVKEAGEANDLVEGLVAAAGQIDRVVRLINDIAGQTNLLALNATIEAARAGEAGKGFAVVANEVKGLATQTTRATGEIAGQITGVQQATEQAVAAIRAISSTISQVNDISANIAAAVEEQSSVTRGIAASMQTAAESVDQVSRSLGEIASASQRINQATLNVREAARKVT</sequence>
<evidence type="ECO:0000313" key="11">
    <source>
        <dbReference type="Proteomes" id="UP000185678"/>
    </source>
</evidence>
<accession>A0A1N7MRM1</accession>
<evidence type="ECO:0000256" key="1">
    <source>
        <dbReference type="ARBA" id="ARBA00004429"/>
    </source>
</evidence>
<gene>
    <name evidence="10" type="ORF">SAMN05421779_104305</name>
</gene>
<dbReference type="GO" id="GO:0005886">
    <property type="term" value="C:plasma membrane"/>
    <property type="evidence" value="ECO:0007669"/>
    <property type="project" value="UniProtKB-SubCell"/>
</dbReference>
<dbReference type="SUPFAM" id="SSF55785">
    <property type="entry name" value="PYP-like sensor domain (PAS domain)"/>
    <property type="match status" value="2"/>
</dbReference>
<dbReference type="PROSITE" id="PS50192">
    <property type="entry name" value="T_SNARE"/>
    <property type="match status" value="1"/>
</dbReference>
<dbReference type="GO" id="GO:0006935">
    <property type="term" value="P:chemotaxis"/>
    <property type="evidence" value="ECO:0007669"/>
    <property type="project" value="InterPro"/>
</dbReference>
<dbReference type="InterPro" id="IPR000014">
    <property type="entry name" value="PAS"/>
</dbReference>
<keyword evidence="11" id="KW-1185">Reference proteome</keyword>
<evidence type="ECO:0000259" key="6">
    <source>
        <dbReference type="PROSITE" id="PS50111"/>
    </source>
</evidence>
<keyword evidence="2" id="KW-1003">Cell membrane</keyword>
<organism evidence="10 11">
    <name type="scientific">Insolitispirillum peregrinum</name>
    <dbReference type="NCBI Taxonomy" id="80876"/>
    <lineage>
        <taxon>Bacteria</taxon>
        <taxon>Pseudomonadati</taxon>
        <taxon>Pseudomonadota</taxon>
        <taxon>Alphaproteobacteria</taxon>
        <taxon>Rhodospirillales</taxon>
        <taxon>Novispirillaceae</taxon>
        <taxon>Insolitispirillum</taxon>
    </lineage>
</organism>
<comment type="subcellular location">
    <subcellularLocation>
        <location evidence="1">Cell inner membrane</location>
        <topology evidence="1">Multi-pass membrane protein</topology>
    </subcellularLocation>
</comment>
<proteinExistence type="inferred from homology"/>
<dbReference type="PROSITE" id="PS50113">
    <property type="entry name" value="PAC"/>
    <property type="match status" value="2"/>
</dbReference>
<name>A0A1N7MRM1_9PROT</name>
<feature type="domain" description="PAC" evidence="8">
    <location>
        <begin position="81"/>
        <end position="133"/>
    </location>
</feature>
<feature type="domain" description="PAS" evidence="7">
    <location>
        <begin position="28"/>
        <end position="78"/>
    </location>
</feature>
<keyword evidence="2" id="KW-0997">Cell inner membrane</keyword>
<dbReference type="AlphaFoldDB" id="A0A1N7MRM1"/>
<evidence type="ECO:0000259" key="8">
    <source>
        <dbReference type="PROSITE" id="PS50113"/>
    </source>
</evidence>
<dbReference type="InterPro" id="IPR004090">
    <property type="entry name" value="Chemotax_Me-accpt_rcpt"/>
</dbReference>
<keyword evidence="3 5" id="KW-0807">Transducer</keyword>
<dbReference type="RefSeq" id="WP_076400735.1">
    <property type="nucleotide sequence ID" value="NZ_FTOA01000004.1"/>
</dbReference>
<dbReference type="InterPro" id="IPR035965">
    <property type="entry name" value="PAS-like_dom_sf"/>
</dbReference>
<feature type="domain" description="PAS" evidence="7">
    <location>
        <begin position="144"/>
        <end position="174"/>
    </location>
</feature>
<dbReference type="PRINTS" id="PR00260">
    <property type="entry name" value="CHEMTRNSDUCR"/>
</dbReference>
<dbReference type="SMART" id="SM00283">
    <property type="entry name" value="MA"/>
    <property type="match status" value="1"/>
</dbReference>
<dbReference type="PROSITE" id="PS50112">
    <property type="entry name" value="PAS"/>
    <property type="match status" value="2"/>
</dbReference>
<evidence type="ECO:0000256" key="2">
    <source>
        <dbReference type="ARBA" id="ARBA00022519"/>
    </source>
</evidence>
<dbReference type="InterPro" id="IPR000700">
    <property type="entry name" value="PAS-assoc_C"/>
</dbReference>
<dbReference type="InterPro" id="IPR001610">
    <property type="entry name" value="PAC"/>
</dbReference>
<evidence type="ECO:0000313" key="10">
    <source>
        <dbReference type="EMBL" id="SIS88776.1"/>
    </source>
</evidence>
<dbReference type="PROSITE" id="PS50111">
    <property type="entry name" value="CHEMOTAXIS_TRANSDUC_2"/>
    <property type="match status" value="1"/>
</dbReference>
<dbReference type="GO" id="GO:0007165">
    <property type="term" value="P:signal transduction"/>
    <property type="evidence" value="ECO:0007669"/>
    <property type="project" value="UniProtKB-KW"/>
</dbReference>
<dbReference type="STRING" id="80876.SAMN05421779_104305"/>
<feature type="domain" description="Methyl-accepting transducer" evidence="6">
    <location>
        <begin position="256"/>
        <end position="485"/>
    </location>
</feature>
<evidence type="ECO:0000259" key="7">
    <source>
        <dbReference type="PROSITE" id="PS50112"/>
    </source>
</evidence>
<evidence type="ECO:0000256" key="4">
    <source>
        <dbReference type="ARBA" id="ARBA00029447"/>
    </source>
</evidence>
<dbReference type="SMART" id="SM00091">
    <property type="entry name" value="PAS"/>
    <property type="match status" value="2"/>
</dbReference>
<dbReference type="EMBL" id="FTOA01000004">
    <property type="protein sequence ID" value="SIS88776.1"/>
    <property type="molecule type" value="Genomic_DNA"/>
</dbReference>
<dbReference type="Pfam" id="PF08448">
    <property type="entry name" value="PAS_4"/>
    <property type="match status" value="1"/>
</dbReference>
<evidence type="ECO:0000259" key="9">
    <source>
        <dbReference type="PROSITE" id="PS50192"/>
    </source>
</evidence>
<dbReference type="Proteomes" id="UP000185678">
    <property type="component" value="Unassembled WGS sequence"/>
</dbReference>
<dbReference type="NCBIfam" id="TIGR00229">
    <property type="entry name" value="sensory_box"/>
    <property type="match status" value="2"/>
</dbReference>
<dbReference type="PANTHER" id="PTHR32089:SF112">
    <property type="entry name" value="LYSOZYME-LIKE PROTEIN-RELATED"/>
    <property type="match status" value="1"/>
</dbReference>
<dbReference type="Gene3D" id="3.30.450.20">
    <property type="entry name" value="PAS domain"/>
    <property type="match status" value="2"/>
</dbReference>
<dbReference type="InterPro" id="IPR004089">
    <property type="entry name" value="MCPsignal_dom"/>
</dbReference>
<dbReference type="GO" id="GO:0004888">
    <property type="term" value="F:transmembrane signaling receptor activity"/>
    <property type="evidence" value="ECO:0007669"/>
    <property type="project" value="InterPro"/>
</dbReference>
<feature type="domain" description="T-SNARE coiled-coil homology" evidence="9">
    <location>
        <begin position="408"/>
        <end position="470"/>
    </location>
</feature>
<reference evidence="10 11" key="1">
    <citation type="submission" date="2017-01" db="EMBL/GenBank/DDBJ databases">
        <authorList>
            <person name="Mah S.A."/>
            <person name="Swanson W.J."/>
            <person name="Moy G.W."/>
            <person name="Vacquier V.D."/>
        </authorList>
    </citation>
    <scope>NUCLEOTIDE SEQUENCE [LARGE SCALE GENOMIC DNA]</scope>
    <source>
        <strain evidence="10 11">DSM 11589</strain>
    </source>
</reference>
<feature type="domain" description="PAC" evidence="8">
    <location>
        <begin position="203"/>
        <end position="255"/>
    </location>
</feature>
<dbReference type="InterPro" id="IPR013656">
    <property type="entry name" value="PAS_4"/>
</dbReference>
<dbReference type="SUPFAM" id="SSF58104">
    <property type="entry name" value="Methyl-accepting chemotaxis protein (MCP) signaling domain"/>
    <property type="match status" value="1"/>
</dbReference>
<dbReference type="SMART" id="SM00086">
    <property type="entry name" value="PAC"/>
    <property type="match status" value="2"/>
</dbReference>
<dbReference type="Pfam" id="PF00015">
    <property type="entry name" value="MCPsignal"/>
    <property type="match status" value="1"/>
</dbReference>
<dbReference type="CDD" id="cd00130">
    <property type="entry name" value="PAS"/>
    <property type="match status" value="2"/>
</dbReference>
<evidence type="ECO:0000256" key="3">
    <source>
        <dbReference type="ARBA" id="ARBA00023224"/>
    </source>
</evidence>